<protein>
    <submittedName>
        <fullName evidence="2">Uncharacterized protein</fullName>
    </submittedName>
</protein>
<evidence type="ECO:0000313" key="2">
    <source>
        <dbReference type="WBParaSite" id="PS1159_v2.g8273.t1"/>
    </source>
</evidence>
<accession>A0AC35GSG8</accession>
<evidence type="ECO:0000313" key="1">
    <source>
        <dbReference type="Proteomes" id="UP000887580"/>
    </source>
</evidence>
<reference evidence="2" key="1">
    <citation type="submission" date="2022-11" db="UniProtKB">
        <authorList>
            <consortium name="WormBaseParasite"/>
        </authorList>
    </citation>
    <scope>IDENTIFICATION</scope>
</reference>
<name>A0AC35GSG8_9BILA</name>
<proteinExistence type="predicted"/>
<dbReference type="Proteomes" id="UP000887580">
    <property type="component" value="Unplaced"/>
</dbReference>
<organism evidence="1 2">
    <name type="scientific">Panagrolaimus sp. PS1159</name>
    <dbReference type="NCBI Taxonomy" id="55785"/>
    <lineage>
        <taxon>Eukaryota</taxon>
        <taxon>Metazoa</taxon>
        <taxon>Ecdysozoa</taxon>
        <taxon>Nematoda</taxon>
        <taxon>Chromadorea</taxon>
        <taxon>Rhabditida</taxon>
        <taxon>Tylenchina</taxon>
        <taxon>Panagrolaimomorpha</taxon>
        <taxon>Panagrolaimoidea</taxon>
        <taxon>Panagrolaimidae</taxon>
        <taxon>Panagrolaimus</taxon>
    </lineage>
</organism>
<dbReference type="WBParaSite" id="PS1159_v2.g8273.t1">
    <property type="protein sequence ID" value="PS1159_v2.g8273.t1"/>
    <property type="gene ID" value="PS1159_v2.g8273"/>
</dbReference>
<sequence length="320" mass="36880">MTAKDYSLPFKDKQAFNSDKSPSNGRYNNLNLNQKNQNSLNSLSEHSKNVSTEKGKSLNHGFVNDNFETQTKKDSHSWKKSTNNLSPNLGNNYASKDELQTKKNSNPSNSSKLSLYIKPFKNKVEAESDLNNGIHNMPEFPRQQENNKQKIPKVAQYRSKQQLHPGVKANHRKQHVIISTQDQFIHNIATKRGGELIKEWNEIQIPQKFPSLAFEQEEIRAAKFPDRLRKNRYRSIEMNDFQRILVGGNGYFHGNYVESNEGGKVIIKEKSAQYFPVERNTPLSLGEFEVRLKKLTETVYTVDKNERETVAVSHLEIRET</sequence>